<gene>
    <name evidence="3" type="ORF">DDE23_13700</name>
</gene>
<dbReference type="OrthoDB" id="9805504at2"/>
<dbReference type="EMBL" id="QDDR01000007">
    <property type="protein sequence ID" value="PVE46740.1"/>
    <property type="molecule type" value="Genomic_DNA"/>
</dbReference>
<dbReference type="Proteomes" id="UP000244810">
    <property type="component" value="Unassembled WGS sequence"/>
</dbReference>
<name>A0A2T7UPT4_9RHOB</name>
<evidence type="ECO:0000256" key="1">
    <source>
        <dbReference type="SAM" id="MobiDB-lite"/>
    </source>
</evidence>
<feature type="domain" description="TNase-like" evidence="2">
    <location>
        <begin position="82"/>
        <end position="161"/>
    </location>
</feature>
<dbReference type="Pfam" id="PF00565">
    <property type="entry name" value="SNase"/>
    <property type="match status" value="1"/>
</dbReference>
<evidence type="ECO:0000259" key="2">
    <source>
        <dbReference type="PROSITE" id="PS50830"/>
    </source>
</evidence>
<evidence type="ECO:0000313" key="4">
    <source>
        <dbReference type="Proteomes" id="UP000244810"/>
    </source>
</evidence>
<dbReference type="PROSITE" id="PS50830">
    <property type="entry name" value="TNASE_3"/>
    <property type="match status" value="1"/>
</dbReference>
<organism evidence="3 4">
    <name type="scientific">Pararhodobacter aggregans</name>
    <dbReference type="NCBI Taxonomy" id="404875"/>
    <lineage>
        <taxon>Bacteria</taxon>
        <taxon>Pseudomonadati</taxon>
        <taxon>Pseudomonadota</taxon>
        <taxon>Alphaproteobacteria</taxon>
        <taxon>Rhodobacterales</taxon>
        <taxon>Paracoccaceae</taxon>
        <taxon>Pararhodobacter</taxon>
    </lineage>
</organism>
<accession>A0A2T7UPT4</accession>
<dbReference type="Gene3D" id="2.40.50.90">
    <property type="match status" value="1"/>
</dbReference>
<reference evidence="3 4" key="1">
    <citation type="journal article" date="2011" name="Syst. Appl. Microbiol.">
        <title>Defluviimonas denitrificans gen. nov., sp. nov., and Pararhodobacter aggregans gen. nov., sp. nov., non-phototrophic Rhodobacteraceae from the biofilter of a marine aquaculture.</title>
        <authorList>
            <person name="Foesel B.U."/>
            <person name="Drake H.L."/>
            <person name="Schramm A."/>
        </authorList>
    </citation>
    <scope>NUCLEOTIDE SEQUENCE [LARGE SCALE GENOMIC DNA]</scope>
    <source>
        <strain evidence="3 4">D1-19</strain>
    </source>
</reference>
<dbReference type="InterPro" id="IPR016071">
    <property type="entry name" value="Staphylococal_nuclease_OB-fold"/>
</dbReference>
<dbReference type="InterPro" id="IPR035437">
    <property type="entry name" value="SNase_OB-fold_sf"/>
</dbReference>
<comment type="caution">
    <text evidence="3">The sequence shown here is derived from an EMBL/GenBank/DDBJ whole genome shotgun (WGS) entry which is preliminary data.</text>
</comment>
<evidence type="ECO:0000313" key="3">
    <source>
        <dbReference type="EMBL" id="PVE46740.1"/>
    </source>
</evidence>
<dbReference type="SUPFAM" id="SSF50199">
    <property type="entry name" value="Staphylococcal nuclease"/>
    <property type="match status" value="1"/>
</dbReference>
<sequence length="201" mass="22638">MLDSSRRARQSGHRSRVKECCVRLIALLRRLFRGSSAPRRSAPTSDPRHPRRPPIQPPGVPPAQSGGAILTQKRVLTGPCFVIDGDPIIIDGVRLRLYGIDAPEMNHPWGKRAKWAVVEMTRGHRVRAELLEDVSYDRCVARCYLPDGRDIGAELVSQGLALDWPKFSGGCYRHLEPEGVRRKLWRADARQKGRMPPEPAR</sequence>
<dbReference type="SMART" id="SM00318">
    <property type="entry name" value="SNc"/>
    <property type="match status" value="1"/>
</dbReference>
<feature type="region of interest" description="Disordered" evidence="1">
    <location>
        <begin position="36"/>
        <end position="66"/>
    </location>
</feature>
<dbReference type="AlphaFoldDB" id="A0A2T7UPT4"/>
<keyword evidence="4" id="KW-1185">Reference proteome</keyword>
<protein>
    <recommendedName>
        <fullName evidence="2">TNase-like domain-containing protein</fullName>
    </recommendedName>
</protein>
<proteinExistence type="predicted"/>